<dbReference type="Pfam" id="PF06429">
    <property type="entry name" value="Flg_bbr_C"/>
    <property type="match status" value="1"/>
</dbReference>
<evidence type="ECO:0000256" key="1">
    <source>
        <dbReference type="ARBA" id="ARBA00004365"/>
    </source>
</evidence>
<feature type="domain" description="Flagellar basal-body/hook protein C-terminal" evidence="8">
    <location>
        <begin position="583"/>
        <end position="622"/>
    </location>
</feature>
<protein>
    <recommendedName>
        <fullName evidence="4">Flagellar hook-associated protein 1</fullName>
    </recommendedName>
</protein>
<keyword evidence="11" id="KW-0969">Cilium</keyword>
<evidence type="ECO:0000259" key="8">
    <source>
        <dbReference type="Pfam" id="PF06429"/>
    </source>
</evidence>
<dbReference type="PRINTS" id="PR01005">
    <property type="entry name" value="FLGHOOKAP1"/>
</dbReference>
<dbReference type="AlphaFoldDB" id="A0AA47KJS0"/>
<feature type="domain" description="Flagellar hook-associated protein 1 D2-like" evidence="9">
    <location>
        <begin position="337"/>
        <end position="413"/>
    </location>
</feature>
<feature type="domain" description="Flagellar hook-associated protein FlgK helical" evidence="10">
    <location>
        <begin position="93"/>
        <end position="322"/>
    </location>
</feature>
<dbReference type="Pfam" id="PF00460">
    <property type="entry name" value="Flg_bb_rod"/>
    <property type="match status" value="1"/>
</dbReference>
<keyword evidence="5" id="KW-0964">Secreted</keyword>
<gene>
    <name evidence="11" type="primary">flgK</name>
    <name evidence="11" type="ORF">N8M53_09675</name>
</gene>
<evidence type="ECO:0000313" key="11">
    <source>
        <dbReference type="EMBL" id="WBA08093.1"/>
    </source>
</evidence>
<dbReference type="GO" id="GO:0005576">
    <property type="term" value="C:extracellular region"/>
    <property type="evidence" value="ECO:0007669"/>
    <property type="project" value="UniProtKB-SubCell"/>
</dbReference>
<keyword evidence="11" id="KW-0282">Flagellum</keyword>
<dbReference type="NCBIfam" id="TIGR02492">
    <property type="entry name" value="flgK_ends"/>
    <property type="match status" value="1"/>
</dbReference>
<organism evidence="11 12">
    <name type="scientific">Salinivibrio kushneri</name>
    <dbReference type="NCBI Taxonomy" id="1908198"/>
    <lineage>
        <taxon>Bacteria</taxon>
        <taxon>Pseudomonadati</taxon>
        <taxon>Pseudomonadota</taxon>
        <taxon>Gammaproteobacteria</taxon>
        <taxon>Vibrionales</taxon>
        <taxon>Vibrionaceae</taxon>
        <taxon>Salinivibrio</taxon>
    </lineage>
</organism>
<dbReference type="PANTHER" id="PTHR30033">
    <property type="entry name" value="FLAGELLAR HOOK-ASSOCIATED PROTEIN 1"/>
    <property type="match status" value="1"/>
</dbReference>
<dbReference type="InterPro" id="IPR002371">
    <property type="entry name" value="FlgK"/>
</dbReference>
<dbReference type="GO" id="GO:0009424">
    <property type="term" value="C:bacterial-type flagellum hook"/>
    <property type="evidence" value="ECO:0007669"/>
    <property type="project" value="InterPro"/>
</dbReference>
<reference evidence="11" key="1">
    <citation type="submission" date="2022-09" db="EMBL/GenBank/DDBJ databases">
        <authorList>
            <person name="Li Z.-J."/>
        </authorList>
    </citation>
    <scope>NUCLEOTIDE SEQUENCE</scope>
    <source>
        <strain evidence="11">TGB11</strain>
    </source>
</reference>
<evidence type="ECO:0000256" key="6">
    <source>
        <dbReference type="ARBA" id="ARBA00023143"/>
    </source>
</evidence>
<dbReference type="Proteomes" id="UP001164748">
    <property type="component" value="Chromosome"/>
</dbReference>
<dbReference type="GO" id="GO:0044780">
    <property type="term" value="P:bacterial-type flagellum assembly"/>
    <property type="evidence" value="ECO:0007669"/>
    <property type="project" value="InterPro"/>
</dbReference>
<dbReference type="GO" id="GO:0005198">
    <property type="term" value="F:structural molecule activity"/>
    <property type="evidence" value="ECO:0007669"/>
    <property type="project" value="InterPro"/>
</dbReference>
<evidence type="ECO:0000259" key="7">
    <source>
        <dbReference type="Pfam" id="PF00460"/>
    </source>
</evidence>
<evidence type="ECO:0000256" key="5">
    <source>
        <dbReference type="ARBA" id="ARBA00022525"/>
    </source>
</evidence>
<name>A0AA47KJS0_9GAMM</name>
<dbReference type="PANTHER" id="PTHR30033:SF1">
    <property type="entry name" value="FLAGELLAR HOOK-ASSOCIATED PROTEIN 1"/>
    <property type="match status" value="1"/>
</dbReference>
<evidence type="ECO:0000259" key="9">
    <source>
        <dbReference type="Pfam" id="PF21158"/>
    </source>
</evidence>
<evidence type="ECO:0000256" key="4">
    <source>
        <dbReference type="ARBA" id="ARBA00016244"/>
    </source>
</evidence>
<dbReference type="Pfam" id="PF22638">
    <property type="entry name" value="FlgK_D1"/>
    <property type="match status" value="1"/>
</dbReference>
<evidence type="ECO:0000256" key="2">
    <source>
        <dbReference type="ARBA" id="ARBA00004613"/>
    </source>
</evidence>
<evidence type="ECO:0000259" key="10">
    <source>
        <dbReference type="Pfam" id="PF22638"/>
    </source>
</evidence>
<dbReference type="InterPro" id="IPR001444">
    <property type="entry name" value="Flag_bb_rod_N"/>
</dbReference>
<evidence type="ECO:0000313" key="12">
    <source>
        <dbReference type="Proteomes" id="UP001164748"/>
    </source>
</evidence>
<keyword evidence="6" id="KW-0975">Bacterial flagellum</keyword>
<dbReference type="RefSeq" id="WP_269578636.1">
    <property type="nucleotide sequence ID" value="NZ_CP114588.1"/>
</dbReference>
<dbReference type="EMBL" id="CP114588">
    <property type="protein sequence ID" value="WBA08093.1"/>
    <property type="molecule type" value="Genomic_DNA"/>
</dbReference>
<evidence type="ECO:0000256" key="3">
    <source>
        <dbReference type="ARBA" id="ARBA00009677"/>
    </source>
</evidence>
<dbReference type="SUPFAM" id="SSF64518">
    <property type="entry name" value="Phase 1 flagellin"/>
    <property type="match status" value="1"/>
</dbReference>
<dbReference type="Pfam" id="PF21158">
    <property type="entry name" value="flgK_1st_1"/>
    <property type="match status" value="1"/>
</dbReference>
<proteinExistence type="inferred from homology"/>
<feature type="domain" description="Flagellar basal body rod protein N-terminal" evidence="7">
    <location>
        <begin position="15"/>
        <end position="35"/>
    </location>
</feature>
<comment type="similarity">
    <text evidence="3">Belongs to the flagella basal body rod proteins family.</text>
</comment>
<sequence>MGLDLLSLGSQGVLTAQRQLNTTGHNISNVNTEGYSRQSVEQKTNDVQFWGGNNYGTGVHAAAIRRNYDKFAVNELNVSTSNLSHAAARNEQLGRLDDMMAHSAKKIPENMNEFYGAVKGLADSPSDMGARKVVLEKARMVASGMNDVYGVLQQQSIDTSSQIDATVKRMNDIGQELVDVHKAILKTPAEANDLLDRHDKLIRELSEYTQVSVNAREDGLFNVIIGSGHMLVSGMNSSELTTLPGKPDHQERRLALVEGKTVKAISNQDIRGKLGALFEYRDDTLGQARDELGRMAIGFSQSLNDLQSQGFDLNGEVGKNIFTDFNSDRIASARVIQNGDSTADLKVYIDDLQQLKRGDYQLKFDGTQYTLTSPDGKQSTVTPSGTPPSFNVDGMRVQVDAGLAANERVLIRPARSAAGQMRVTMEDPADIAAQSYVSASSVSHGDGDVRILQAGGQKEFQVRVSPDGSQFAVTDPKGQVLVAPQAYPPGGPIDVNGTIIEINDKAAPDDVLAISLIPADGDNSNLIRMQELQTEKLMDNGRSTVLDVYEGLSTDLGVQKASYERLQDVSMVEHDAAESRVAEVSGVNLDEEAANMMKFQRAYMAASRIMTAANETFDSLLNATR</sequence>
<dbReference type="InterPro" id="IPR010930">
    <property type="entry name" value="Flg_bb/hook_C_dom"/>
</dbReference>
<keyword evidence="11" id="KW-0966">Cell projection</keyword>
<dbReference type="InterPro" id="IPR049119">
    <property type="entry name" value="FlgK_D2-like"/>
</dbReference>
<dbReference type="InterPro" id="IPR053927">
    <property type="entry name" value="FlgK_helical"/>
</dbReference>
<accession>A0AA47KJS0</accession>
<comment type="subcellular location">
    <subcellularLocation>
        <location evidence="1">Bacterial flagellum</location>
    </subcellularLocation>
    <subcellularLocation>
        <location evidence="2">Secreted</location>
    </subcellularLocation>
</comment>